<accession>A0A291P3A1</accession>
<evidence type="ECO:0000313" key="3">
    <source>
        <dbReference type="EMBL" id="ATJ81335.1"/>
    </source>
</evidence>
<dbReference type="PANTHER" id="PTHR39465">
    <property type="entry name" value="DNA LIGASE D, 3'-PHOSPHOESTERASE DOMAIN"/>
    <property type="match status" value="1"/>
</dbReference>
<dbReference type="EMBL" id="CP021435">
    <property type="protein sequence ID" value="ATJ81335.1"/>
    <property type="molecule type" value="Genomic_DNA"/>
</dbReference>
<dbReference type="GO" id="GO:0016874">
    <property type="term" value="F:ligase activity"/>
    <property type="evidence" value="ECO:0007669"/>
    <property type="project" value="UniProtKB-KW"/>
</dbReference>
<dbReference type="NCBIfam" id="TIGR02777">
    <property type="entry name" value="LigD_PE_dom"/>
    <property type="match status" value="1"/>
</dbReference>
<protein>
    <submittedName>
        <fullName evidence="3">ATP-dependent DNA ligase clustered with Ku protein, LigD</fullName>
    </submittedName>
</protein>
<feature type="region of interest" description="Disordered" evidence="1">
    <location>
        <begin position="169"/>
        <end position="202"/>
    </location>
</feature>
<dbReference type="Proteomes" id="UP000219993">
    <property type="component" value="Chromosome"/>
</dbReference>
<organism evidence="3 4">
    <name type="scientific">Halomonas beimenensis</name>
    <dbReference type="NCBI Taxonomy" id="475662"/>
    <lineage>
        <taxon>Bacteria</taxon>
        <taxon>Pseudomonadati</taxon>
        <taxon>Pseudomonadota</taxon>
        <taxon>Gammaproteobacteria</taxon>
        <taxon>Oceanospirillales</taxon>
        <taxon>Halomonadaceae</taxon>
        <taxon>Halomonas</taxon>
    </lineage>
</organism>
<proteinExistence type="predicted"/>
<gene>
    <name evidence="3" type="primary">ligD3</name>
    <name evidence="3" type="ORF">BEI_0348</name>
</gene>
<feature type="domain" description="DNA ligase D 3'-phosphoesterase" evidence="2">
    <location>
        <begin position="42"/>
        <end position="150"/>
    </location>
</feature>
<sequence length="202" mass="22495">MASSDDKLSRYRRKRDARRTREPMGDEPRRGGDDDRPIFVVQQHDASTLHYDFRLEVDGVLKSWAVPKGPSTDPRVKRLAIPTEDHPLAYADFEGVIPEGQYGAGTVLVWDRGHHRPLGDDDAPIAEQLADGHATFWLEGEKLRGGYALIHTRLEKGKDWLLVKMDDEAADARRNPVSTEPGSVATGRTLEEIAAEEASGDD</sequence>
<feature type="region of interest" description="Disordered" evidence="1">
    <location>
        <begin position="1"/>
        <end position="37"/>
    </location>
</feature>
<dbReference type="KEGG" id="hbe:BEI_0348"/>
<dbReference type="PANTHER" id="PTHR39465:SF1">
    <property type="entry name" value="DNA LIGASE D 3'-PHOSPHOESTERASE DOMAIN-CONTAINING PROTEIN"/>
    <property type="match status" value="1"/>
</dbReference>
<dbReference type="RefSeq" id="WP_097787887.1">
    <property type="nucleotide sequence ID" value="NZ_BAAADT010000041.1"/>
</dbReference>
<reference evidence="3 4" key="1">
    <citation type="journal article" date="2017" name="Sci. Rep.">
        <title>Revealing the Saline Adaptation Strategies of the Halophilic Bacterium Halomonas beimenensis through High-throughput Omics and Transposon Mutagenesis Approaches.</title>
        <authorList>
            <person name="Chen Y.H."/>
            <person name="Lin S.S."/>
            <person name="Shyu Y.T."/>
        </authorList>
    </citation>
    <scope>NUCLEOTIDE SEQUENCE [LARGE SCALE GENOMIC DNA]</scope>
    <source>
        <strain evidence="3 4">NTU-111</strain>
    </source>
</reference>
<dbReference type="OrthoDB" id="9802472at2"/>
<evidence type="ECO:0000256" key="1">
    <source>
        <dbReference type="SAM" id="MobiDB-lite"/>
    </source>
</evidence>
<feature type="compositionally biased region" description="Acidic residues" evidence="1">
    <location>
        <begin position="193"/>
        <end position="202"/>
    </location>
</feature>
<keyword evidence="4" id="KW-1185">Reference proteome</keyword>
<name>A0A291P3A1_9GAMM</name>
<dbReference type="InterPro" id="IPR014144">
    <property type="entry name" value="LigD_PE_domain"/>
</dbReference>
<dbReference type="Pfam" id="PF13298">
    <property type="entry name" value="LigD_N"/>
    <property type="match status" value="1"/>
</dbReference>
<dbReference type="AlphaFoldDB" id="A0A291P3A1"/>
<keyword evidence="3" id="KW-0436">Ligase</keyword>
<evidence type="ECO:0000259" key="2">
    <source>
        <dbReference type="Pfam" id="PF13298"/>
    </source>
</evidence>
<evidence type="ECO:0000313" key="4">
    <source>
        <dbReference type="Proteomes" id="UP000219993"/>
    </source>
</evidence>
<feature type="compositionally biased region" description="Basic and acidic residues" evidence="1">
    <location>
        <begin position="19"/>
        <end position="37"/>
    </location>
</feature>